<gene>
    <name evidence="2" type="ORF">UFOPK2166_00570</name>
</gene>
<dbReference type="InterPro" id="IPR029060">
    <property type="entry name" value="PIN-like_dom_sf"/>
</dbReference>
<dbReference type="Gene3D" id="3.40.50.1010">
    <property type="entry name" value="5'-nuclease"/>
    <property type="match status" value="1"/>
</dbReference>
<organism evidence="2">
    <name type="scientific">freshwater metagenome</name>
    <dbReference type="NCBI Taxonomy" id="449393"/>
    <lineage>
        <taxon>unclassified sequences</taxon>
        <taxon>metagenomes</taxon>
        <taxon>ecological metagenomes</taxon>
    </lineage>
</organism>
<name>A0A6J6KDP4_9ZZZZ</name>
<protein>
    <submittedName>
        <fullName evidence="2">Unannotated protein</fullName>
    </submittedName>
</protein>
<evidence type="ECO:0000259" key="1">
    <source>
        <dbReference type="Pfam" id="PF01850"/>
    </source>
</evidence>
<dbReference type="InterPro" id="IPR002716">
    <property type="entry name" value="PIN_dom"/>
</dbReference>
<accession>A0A6J6KDP4</accession>
<feature type="domain" description="PIN" evidence="1">
    <location>
        <begin position="3"/>
        <end position="117"/>
    </location>
</feature>
<dbReference type="AlphaFoldDB" id="A0A6J6KDP4"/>
<dbReference type="EMBL" id="CAEZWB010000057">
    <property type="protein sequence ID" value="CAB4646573.1"/>
    <property type="molecule type" value="Genomic_DNA"/>
</dbReference>
<reference evidence="2" key="1">
    <citation type="submission" date="2020-05" db="EMBL/GenBank/DDBJ databases">
        <authorList>
            <person name="Chiriac C."/>
            <person name="Salcher M."/>
            <person name="Ghai R."/>
            <person name="Kavagutti S V."/>
        </authorList>
    </citation>
    <scope>NUCLEOTIDE SEQUENCE</scope>
</reference>
<sequence>MTVVLDTSALVALHVGGSMRTITHDALLADSDWCASALALSEALTVIDRLTEEPILRTDLEDAIRHTWDYIAVVPVDQRCLDDATHLVREQPLHISDAIHLAAAQRLPQPIRYVTFDPAQIPVALSLGYEVISA</sequence>
<evidence type="ECO:0000313" key="2">
    <source>
        <dbReference type="EMBL" id="CAB4646573.1"/>
    </source>
</evidence>
<proteinExistence type="predicted"/>
<dbReference type="SUPFAM" id="SSF88723">
    <property type="entry name" value="PIN domain-like"/>
    <property type="match status" value="1"/>
</dbReference>
<dbReference type="Pfam" id="PF01850">
    <property type="entry name" value="PIN"/>
    <property type="match status" value="1"/>
</dbReference>
<dbReference type="CDD" id="cd09874">
    <property type="entry name" value="PIN_MT3492-like"/>
    <property type="match status" value="1"/>
</dbReference>